<gene>
    <name evidence="8" type="primary">LOC110978809</name>
</gene>
<evidence type="ECO:0000256" key="2">
    <source>
        <dbReference type="ARBA" id="ARBA00022525"/>
    </source>
</evidence>
<dbReference type="GO" id="GO:0030246">
    <property type="term" value="F:carbohydrate binding"/>
    <property type="evidence" value="ECO:0007669"/>
    <property type="project" value="UniProtKB-KW"/>
</dbReference>
<name>A0A8B7YBM1_ACAPL</name>
<evidence type="ECO:0000256" key="4">
    <source>
        <dbReference type="ARBA" id="ARBA00022734"/>
    </source>
</evidence>
<dbReference type="Pfam" id="PF00024">
    <property type="entry name" value="PAN_1"/>
    <property type="match status" value="1"/>
</dbReference>
<comment type="subcellular location">
    <subcellularLocation>
        <location evidence="1">Secreted</location>
    </subcellularLocation>
</comment>
<dbReference type="KEGG" id="aplc:110978809"/>
<feature type="domain" description="Apple" evidence="6">
    <location>
        <begin position="109"/>
        <end position="191"/>
    </location>
</feature>
<dbReference type="PANTHER" id="PTHR22799">
    <property type="entry name" value="TETRANECTIN-RELATED"/>
    <property type="match status" value="1"/>
</dbReference>
<evidence type="ECO:0000259" key="5">
    <source>
        <dbReference type="PROSITE" id="PS50041"/>
    </source>
</evidence>
<accession>A0A8B7YBM1</accession>
<dbReference type="InterPro" id="IPR051663">
    <property type="entry name" value="CLec_Tetranectin-domain"/>
</dbReference>
<dbReference type="RefSeq" id="XP_022089785.1">
    <property type="nucleotide sequence ID" value="XM_022234093.1"/>
</dbReference>
<dbReference type="Pfam" id="PF00059">
    <property type="entry name" value="Lectin_C"/>
    <property type="match status" value="1"/>
</dbReference>
<dbReference type="OMA" id="NDARCSK"/>
<feature type="domain" description="C-type lectin" evidence="5">
    <location>
        <begin position="1"/>
        <end position="93"/>
    </location>
</feature>
<dbReference type="SUPFAM" id="SSF56436">
    <property type="entry name" value="C-type lectin-like"/>
    <property type="match status" value="1"/>
</dbReference>
<dbReference type="Proteomes" id="UP000694845">
    <property type="component" value="Unplaced"/>
</dbReference>
<evidence type="ECO:0000313" key="8">
    <source>
        <dbReference type="RefSeq" id="XP_022089785.1"/>
    </source>
</evidence>
<dbReference type="CDD" id="cd00037">
    <property type="entry name" value="CLECT"/>
    <property type="match status" value="1"/>
</dbReference>
<dbReference type="OrthoDB" id="7357196at2759"/>
<dbReference type="Gene3D" id="3.10.100.10">
    <property type="entry name" value="Mannose-Binding Protein A, subunit A"/>
    <property type="match status" value="1"/>
</dbReference>
<dbReference type="InterPro" id="IPR003609">
    <property type="entry name" value="Pan_app"/>
</dbReference>
<dbReference type="GO" id="GO:0005615">
    <property type="term" value="C:extracellular space"/>
    <property type="evidence" value="ECO:0007669"/>
    <property type="project" value="TreeGrafter"/>
</dbReference>
<dbReference type="PROSITE" id="PS50041">
    <property type="entry name" value="C_TYPE_LECTIN_2"/>
    <property type="match status" value="1"/>
</dbReference>
<dbReference type="InterPro" id="IPR016187">
    <property type="entry name" value="CTDL_fold"/>
</dbReference>
<dbReference type="PROSITE" id="PS50948">
    <property type="entry name" value="PAN"/>
    <property type="match status" value="1"/>
</dbReference>
<evidence type="ECO:0000259" key="6">
    <source>
        <dbReference type="PROSITE" id="PS50948"/>
    </source>
</evidence>
<evidence type="ECO:0000256" key="3">
    <source>
        <dbReference type="ARBA" id="ARBA00022729"/>
    </source>
</evidence>
<evidence type="ECO:0000256" key="1">
    <source>
        <dbReference type="ARBA" id="ARBA00004613"/>
    </source>
</evidence>
<dbReference type="InterPro" id="IPR001304">
    <property type="entry name" value="C-type_lectin-like"/>
</dbReference>
<keyword evidence="3" id="KW-0732">Signal</keyword>
<keyword evidence="4" id="KW-0430">Lectin</keyword>
<keyword evidence="2" id="KW-0964">Secreted</keyword>
<dbReference type="PANTHER" id="PTHR22799:SF1">
    <property type="entry name" value="C-TYPE LECTIN DOMAIN FAMILY 11 MEMBER A"/>
    <property type="match status" value="1"/>
</dbReference>
<evidence type="ECO:0000313" key="7">
    <source>
        <dbReference type="Proteomes" id="UP000694845"/>
    </source>
</evidence>
<dbReference type="InterPro" id="IPR016186">
    <property type="entry name" value="C-type_lectin-like/link_sf"/>
</dbReference>
<organism evidence="7 8">
    <name type="scientific">Acanthaster planci</name>
    <name type="common">Crown-of-thorns starfish</name>
    <dbReference type="NCBI Taxonomy" id="133434"/>
    <lineage>
        <taxon>Eukaryota</taxon>
        <taxon>Metazoa</taxon>
        <taxon>Echinodermata</taxon>
        <taxon>Eleutherozoa</taxon>
        <taxon>Asterozoa</taxon>
        <taxon>Asteroidea</taxon>
        <taxon>Valvatacea</taxon>
        <taxon>Valvatida</taxon>
        <taxon>Acanthasteridae</taxon>
        <taxon>Acanthaster</taxon>
    </lineage>
</organism>
<sequence>MMAAPHSLEEMKFMADLARQKDSKYSVWIACNDIKVEGNWTCDGQEGSKPFMAWGPGQPHNTDNIQDCAAIAAKCNDSMNDARCSKSREAVCIRQAVCTPRLTQPRQYCFSSNTPIPMLNSTCLLDHVIREFITEGVTACGSTCIKEPGCRSFNIKNGDGKKLCQLNNSTSSKDKDKFQTIADFCIYLEECIG</sequence>
<dbReference type="GeneID" id="110978809"/>
<dbReference type="GO" id="GO:0008083">
    <property type="term" value="F:growth factor activity"/>
    <property type="evidence" value="ECO:0007669"/>
    <property type="project" value="TreeGrafter"/>
</dbReference>
<protein>
    <submittedName>
        <fullName evidence="8">E-selectin-like</fullName>
    </submittedName>
</protein>
<reference evidence="8" key="1">
    <citation type="submission" date="2025-08" db="UniProtKB">
        <authorList>
            <consortium name="RefSeq"/>
        </authorList>
    </citation>
    <scope>IDENTIFICATION</scope>
</reference>
<proteinExistence type="predicted"/>
<keyword evidence="7" id="KW-1185">Reference proteome</keyword>
<dbReference type="AlphaFoldDB" id="A0A8B7YBM1"/>